<dbReference type="Proteomes" id="UP001595892">
    <property type="component" value="Unassembled WGS sequence"/>
</dbReference>
<evidence type="ECO:0000313" key="2">
    <source>
        <dbReference type="EMBL" id="MFC4729091.1"/>
    </source>
</evidence>
<keyword evidence="1" id="KW-0732">Signal</keyword>
<evidence type="ECO:0008006" key="4">
    <source>
        <dbReference type="Google" id="ProtNLM"/>
    </source>
</evidence>
<name>A0ABV9NLD8_9GAMM</name>
<dbReference type="PROSITE" id="PS51257">
    <property type="entry name" value="PROKAR_LIPOPROTEIN"/>
    <property type="match status" value="1"/>
</dbReference>
<gene>
    <name evidence="2" type="ORF">ACFO3Q_13030</name>
</gene>
<feature type="signal peptide" evidence="1">
    <location>
        <begin position="1"/>
        <end position="18"/>
    </location>
</feature>
<keyword evidence="3" id="KW-1185">Reference proteome</keyword>
<sequence length="134" mass="14868">MRIILLAAVLALTACAQAVPEPRFRAQEEVTLTDDAYGCQSIRDLQTVMGHRARGEYSAAAAVLARGNHWCFDRAGTEHAFTVFQVRGDAVQIGIGTIDQYRARDDWTEIDPLQQYWVQARHLVPVAAGDNGQR</sequence>
<dbReference type="EMBL" id="JBHSGG010000036">
    <property type="protein sequence ID" value="MFC4729091.1"/>
    <property type="molecule type" value="Genomic_DNA"/>
</dbReference>
<comment type="caution">
    <text evidence="2">The sequence shown here is derived from an EMBL/GenBank/DDBJ whole genome shotgun (WGS) entry which is preliminary data.</text>
</comment>
<protein>
    <recommendedName>
        <fullName evidence="4">Lipoprotein</fullName>
    </recommendedName>
</protein>
<reference evidence="3" key="1">
    <citation type="journal article" date="2019" name="Int. J. Syst. Evol. Microbiol.">
        <title>The Global Catalogue of Microorganisms (GCM) 10K type strain sequencing project: providing services to taxonomists for standard genome sequencing and annotation.</title>
        <authorList>
            <consortium name="The Broad Institute Genomics Platform"/>
            <consortium name="The Broad Institute Genome Sequencing Center for Infectious Disease"/>
            <person name="Wu L."/>
            <person name="Ma J."/>
        </authorList>
    </citation>
    <scope>NUCLEOTIDE SEQUENCE [LARGE SCALE GENOMIC DNA]</scope>
    <source>
        <strain evidence="3">CGMCC 1.13574</strain>
    </source>
</reference>
<organism evidence="2 3">
    <name type="scientific">Coralloluteibacterium thermophilum</name>
    <dbReference type="NCBI Taxonomy" id="2707049"/>
    <lineage>
        <taxon>Bacteria</taxon>
        <taxon>Pseudomonadati</taxon>
        <taxon>Pseudomonadota</taxon>
        <taxon>Gammaproteobacteria</taxon>
        <taxon>Lysobacterales</taxon>
        <taxon>Lysobacteraceae</taxon>
        <taxon>Coralloluteibacterium</taxon>
    </lineage>
</organism>
<feature type="chain" id="PRO_5047225164" description="Lipoprotein" evidence="1">
    <location>
        <begin position="19"/>
        <end position="134"/>
    </location>
</feature>
<dbReference type="RefSeq" id="WP_377005163.1">
    <property type="nucleotide sequence ID" value="NZ_JBHSGG010000036.1"/>
</dbReference>
<evidence type="ECO:0000256" key="1">
    <source>
        <dbReference type="SAM" id="SignalP"/>
    </source>
</evidence>
<accession>A0ABV9NLD8</accession>
<proteinExistence type="predicted"/>
<evidence type="ECO:0000313" key="3">
    <source>
        <dbReference type="Proteomes" id="UP001595892"/>
    </source>
</evidence>